<reference evidence="4 5" key="1">
    <citation type="submission" date="2017-10" db="EMBL/GenBank/DDBJ databases">
        <title>Novel microbial diversity and functional potential in the marine mammal oral microbiome.</title>
        <authorList>
            <person name="Dudek N.K."/>
            <person name="Sun C.L."/>
            <person name="Burstein D."/>
            <person name="Kantor R.S."/>
            <person name="Aliaga Goltsman D.S."/>
            <person name="Bik E.M."/>
            <person name="Thomas B.C."/>
            <person name="Banfield J.F."/>
            <person name="Relman D.A."/>
        </authorList>
    </citation>
    <scope>NUCLEOTIDE SEQUENCE [LARGE SCALE GENOMIC DNA]</scope>
    <source>
        <strain evidence="4">DOLZORAL124_49_17</strain>
    </source>
</reference>
<keyword evidence="1" id="KW-0808">Transferase</keyword>
<name>A0A2G6EDY2_9BACT</name>
<dbReference type="InterPro" id="IPR011611">
    <property type="entry name" value="PfkB_dom"/>
</dbReference>
<evidence type="ECO:0000313" key="4">
    <source>
        <dbReference type="EMBL" id="PID60187.1"/>
    </source>
</evidence>
<dbReference type="EMBL" id="PDPS01000009">
    <property type="protein sequence ID" value="PID60187.1"/>
    <property type="molecule type" value="Genomic_DNA"/>
</dbReference>
<dbReference type="GO" id="GO:0016773">
    <property type="term" value="F:phosphotransferase activity, alcohol group as acceptor"/>
    <property type="evidence" value="ECO:0007669"/>
    <property type="project" value="InterPro"/>
</dbReference>
<dbReference type="NCBIfam" id="TIGR02198">
    <property type="entry name" value="rfaE_dom_I"/>
    <property type="match status" value="1"/>
</dbReference>
<organism evidence="4 5">
    <name type="scientific">candidate division KSB3 bacterium</name>
    <dbReference type="NCBI Taxonomy" id="2044937"/>
    <lineage>
        <taxon>Bacteria</taxon>
        <taxon>candidate division KSB3</taxon>
    </lineage>
</organism>
<comment type="caution">
    <text evidence="4">The sequence shown here is derived from an EMBL/GenBank/DDBJ whole genome shotgun (WGS) entry which is preliminary data.</text>
</comment>
<dbReference type="FunFam" id="3.40.1190.20:FF:000002">
    <property type="entry name" value="Bifunctional protein HldE"/>
    <property type="match status" value="1"/>
</dbReference>
<dbReference type="SUPFAM" id="SSF53613">
    <property type="entry name" value="Ribokinase-like"/>
    <property type="match status" value="1"/>
</dbReference>
<evidence type="ECO:0000259" key="3">
    <source>
        <dbReference type="Pfam" id="PF00294"/>
    </source>
</evidence>
<dbReference type="Pfam" id="PF00294">
    <property type="entry name" value="PfkB"/>
    <property type="match status" value="1"/>
</dbReference>
<dbReference type="InterPro" id="IPR029056">
    <property type="entry name" value="Ribokinase-like"/>
</dbReference>
<dbReference type="CDD" id="cd01172">
    <property type="entry name" value="RfaE_like"/>
    <property type="match status" value="1"/>
</dbReference>
<dbReference type="Gene3D" id="3.40.1190.20">
    <property type="match status" value="1"/>
</dbReference>
<dbReference type="GO" id="GO:0033785">
    <property type="term" value="F:heptose 7-phosphate kinase activity"/>
    <property type="evidence" value="ECO:0007669"/>
    <property type="project" value="TreeGrafter"/>
</dbReference>
<dbReference type="InterPro" id="IPR011913">
    <property type="entry name" value="RfaE_dom_I"/>
</dbReference>
<dbReference type="GO" id="GO:0005829">
    <property type="term" value="C:cytosol"/>
    <property type="evidence" value="ECO:0007669"/>
    <property type="project" value="TreeGrafter"/>
</dbReference>
<evidence type="ECO:0000256" key="2">
    <source>
        <dbReference type="ARBA" id="ARBA00022777"/>
    </source>
</evidence>
<dbReference type="GO" id="GO:0033786">
    <property type="term" value="F:heptose-1-phosphate adenylyltransferase activity"/>
    <property type="evidence" value="ECO:0007669"/>
    <property type="project" value="TreeGrafter"/>
</dbReference>
<evidence type="ECO:0000256" key="1">
    <source>
        <dbReference type="ARBA" id="ARBA00022679"/>
    </source>
</evidence>
<proteinExistence type="predicted"/>
<dbReference type="Proteomes" id="UP000229740">
    <property type="component" value="Unassembled WGS sequence"/>
</dbReference>
<dbReference type="PANTHER" id="PTHR46969:SF1">
    <property type="entry name" value="BIFUNCTIONAL PROTEIN HLDE"/>
    <property type="match status" value="1"/>
</dbReference>
<protein>
    <submittedName>
        <fullName evidence="4">D-glycero-beta-D-manno-heptose-7-phosphate kinase</fullName>
    </submittedName>
</protein>
<gene>
    <name evidence="4" type="primary">rfaE1</name>
    <name evidence="4" type="ORF">CSB45_00580</name>
</gene>
<dbReference type="InterPro" id="IPR002173">
    <property type="entry name" value="Carboh/pur_kinase_PfkB_CS"/>
</dbReference>
<dbReference type="PANTHER" id="PTHR46969">
    <property type="entry name" value="BIFUNCTIONAL PROTEIN HLDE"/>
    <property type="match status" value="1"/>
</dbReference>
<dbReference type="PROSITE" id="PS00584">
    <property type="entry name" value="PFKB_KINASES_2"/>
    <property type="match status" value="1"/>
</dbReference>
<evidence type="ECO:0000313" key="5">
    <source>
        <dbReference type="Proteomes" id="UP000229740"/>
    </source>
</evidence>
<feature type="domain" description="Carbohydrate kinase PfkB" evidence="3">
    <location>
        <begin position="23"/>
        <end position="323"/>
    </location>
</feature>
<sequence length="345" mass="37378">MPRSMIQRARLQGLTERFHEAAVLVIGDVMIDEYIWGKVSRISPEAPVPILDMVSESQKLGGSANVVNNLYALGGKPYLCSVIGDDTTGIQLREALQTLGVNTDTLLVDSTRPTTRKTRLIAHHQQVARLDRECRDAISREYTEQITEAAIAMLPHIDAIIIEDYGKGVVTADLVHKIVTTAAQQGKIVAVDPKTSHFDRYNGVSVITPNHYEAAASLNMTINSHDRLLLAGKQLVERLQSDYVLITRGGEGMSLFERQSGIVTHVPTMAQEVYDVSGAGDTVIAAFTLSLAVGANPVDAVLLSNAAAGVVVGKVGTAVSNPEELWGIVQKMNARDLNIQREAFE</sequence>
<accession>A0A2G6EDY2</accession>
<dbReference type="AlphaFoldDB" id="A0A2G6EDY2"/>
<keyword evidence="2 4" id="KW-0418">Kinase</keyword>